<sequence>CCQSCSNTATSITADNSSGLVYLPSFLCANVERTDSARSEGKSRIGKLPELDIGLYKRWDRARKEIGSNPAFVFTALESEPA</sequence>
<dbReference type="Proteomes" id="UP001519460">
    <property type="component" value="Unassembled WGS sequence"/>
</dbReference>
<organism evidence="1 2">
    <name type="scientific">Batillaria attramentaria</name>
    <dbReference type="NCBI Taxonomy" id="370345"/>
    <lineage>
        <taxon>Eukaryota</taxon>
        <taxon>Metazoa</taxon>
        <taxon>Spiralia</taxon>
        <taxon>Lophotrochozoa</taxon>
        <taxon>Mollusca</taxon>
        <taxon>Gastropoda</taxon>
        <taxon>Caenogastropoda</taxon>
        <taxon>Sorbeoconcha</taxon>
        <taxon>Cerithioidea</taxon>
        <taxon>Batillariidae</taxon>
        <taxon>Batillaria</taxon>
    </lineage>
</organism>
<proteinExistence type="predicted"/>
<keyword evidence="2" id="KW-1185">Reference proteome</keyword>
<protein>
    <submittedName>
        <fullName evidence="1">Uncharacterized protein</fullName>
    </submittedName>
</protein>
<dbReference type="EMBL" id="JACVVK020000419">
    <property type="protein sequence ID" value="KAK7474958.1"/>
    <property type="molecule type" value="Genomic_DNA"/>
</dbReference>
<accession>A0ABD0JJN5</accession>
<reference evidence="1 2" key="1">
    <citation type="journal article" date="2023" name="Sci. Data">
        <title>Genome assembly of the Korean intertidal mud-creeper Batillaria attramentaria.</title>
        <authorList>
            <person name="Patra A.K."/>
            <person name="Ho P.T."/>
            <person name="Jun S."/>
            <person name="Lee S.J."/>
            <person name="Kim Y."/>
            <person name="Won Y.J."/>
        </authorList>
    </citation>
    <scope>NUCLEOTIDE SEQUENCE [LARGE SCALE GENOMIC DNA]</scope>
    <source>
        <strain evidence="1">Wonlab-2016</strain>
    </source>
</reference>
<gene>
    <name evidence="1" type="ORF">BaRGS_00033769</name>
</gene>
<name>A0ABD0JJN5_9CAEN</name>
<feature type="non-terminal residue" evidence="1">
    <location>
        <position position="1"/>
    </location>
</feature>
<evidence type="ECO:0000313" key="2">
    <source>
        <dbReference type="Proteomes" id="UP001519460"/>
    </source>
</evidence>
<evidence type="ECO:0000313" key="1">
    <source>
        <dbReference type="EMBL" id="KAK7474958.1"/>
    </source>
</evidence>
<comment type="caution">
    <text evidence="1">The sequence shown here is derived from an EMBL/GenBank/DDBJ whole genome shotgun (WGS) entry which is preliminary data.</text>
</comment>
<dbReference type="AlphaFoldDB" id="A0ABD0JJN5"/>